<dbReference type="InterPro" id="IPR018109">
    <property type="entry name" value="Folylpolyglutamate_synth_CS"/>
</dbReference>
<dbReference type="OrthoDB" id="9809356at2"/>
<dbReference type="InterPro" id="IPR001645">
    <property type="entry name" value="Folylpolyglutamate_synth"/>
</dbReference>
<proteinExistence type="inferred from homology"/>
<evidence type="ECO:0000256" key="12">
    <source>
        <dbReference type="ARBA" id="ARBA00022840"/>
    </source>
</evidence>
<comment type="catalytic activity">
    <reaction evidence="20">
        <text>(6R)-5,10-methylenetetrahydrofolyl-(gamma-L-Glu)(n) + L-glutamate + ATP = (6R)-5,10-methylenetetrahydrofolyl-(gamma-L-Glu)(n+1) + ADP + phosphate + H(+)</text>
        <dbReference type="Rhea" id="RHEA:51912"/>
        <dbReference type="Rhea" id="RHEA-COMP:13257"/>
        <dbReference type="Rhea" id="RHEA-COMP:13258"/>
        <dbReference type="ChEBI" id="CHEBI:15378"/>
        <dbReference type="ChEBI" id="CHEBI:29985"/>
        <dbReference type="ChEBI" id="CHEBI:30616"/>
        <dbReference type="ChEBI" id="CHEBI:43474"/>
        <dbReference type="ChEBI" id="CHEBI:136572"/>
        <dbReference type="ChEBI" id="CHEBI:456216"/>
        <dbReference type="EC" id="6.3.2.17"/>
    </reaction>
</comment>
<dbReference type="GO" id="GO:0004326">
    <property type="term" value="F:tetrahydrofolylpolyglutamate synthase activity"/>
    <property type="evidence" value="ECO:0007669"/>
    <property type="project" value="UniProtKB-EC"/>
</dbReference>
<protein>
    <recommendedName>
        <fullName evidence="8">Dihydrofolate synthase/folylpolyglutamate synthase</fullName>
        <ecNumber evidence="6">6.3.2.12</ecNumber>
        <ecNumber evidence="7">6.3.2.17</ecNumber>
    </recommendedName>
    <alternativeName>
        <fullName evidence="17">Folylpoly-gamma-glutamate synthetase-dihydrofolate synthetase</fullName>
    </alternativeName>
    <alternativeName>
        <fullName evidence="15">Folylpolyglutamate synthetase</fullName>
    </alternativeName>
    <alternativeName>
        <fullName evidence="16">Tetrahydrofolylpolyglutamate synthase</fullName>
    </alternativeName>
</protein>
<dbReference type="FunFam" id="3.40.1190.10:FF:000011">
    <property type="entry name" value="Folylpolyglutamate synthase/dihydrofolate synthase"/>
    <property type="match status" value="1"/>
</dbReference>
<feature type="domain" description="Mur ligase C-terminal" evidence="23">
    <location>
        <begin position="293"/>
        <end position="409"/>
    </location>
</feature>
<dbReference type="HOGENOM" id="CLU_015869_1_2_0"/>
<dbReference type="PIRSF" id="PIRSF001563">
    <property type="entry name" value="Folylpolyglu_synth"/>
    <property type="match status" value="1"/>
</dbReference>
<dbReference type="Gene3D" id="3.90.190.20">
    <property type="entry name" value="Mur ligase, C-terminal domain"/>
    <property type="match status" value="1"/>
</dbReference>
<comment type="similarity">
    <text evidence="5 22">Belongs to the folylpolyglutamate synthase family.</text>
</comment>
<dbReference type="InterPro" id="IPR013221">
    <property type="entry name" value="Mur_ligase_cen"/>
</dbReference>
<evidence type="ECO:0000256" key="15">
    <source>
        <dbReference type="ARBA" id="ARBA00030048"/>
    </source>
</evidence>
<evidence type="ECO:0000256" key="14">
    <source>
        <dbReference type="ARBA" id="ARBA00022909"/>
    </source>
</evidence>
<evidence type="ECO:0000256" key="21">
    <source>
        <dbReference type="ARBA" id="ARBA00049161"/>
    </source>
</evidence>
<comment type="function">
    <text evidence="2">Functions in two distinct reactions of the de novo folate biosynthetic pathway. Catalyzes the addition of a glutamate residue to dihydropteroate (7,8-dihydropteroate or H2Pte) to form dihydrofolate (7,8-dihydrofolate monoglutamate or H2Pte-Glu). Also catalyzes successive additions of L-glutamate to tetrahydrofolate or 10-formyltetrahydrofolate or 5,10-methylenetetrahydrofolate, leading to folylpolyglutamate derivatives.</text>
</comment>
<dbReference type="EC" id="6.3.2.12" evidence="6"/>
<dbReference type="eggNOG" id="COG0285">
    <property type="taxonomic scope" value="Bacteria"/>
</dbReference>
<evidence type="ECO:0000256" key="4">
    <source>
        <dbReference type="ARBA" id="ARBA00005150"/>
    </source>
</evidence>
<comment type="catalytic activity">
    <reaction evidence="19">
        <text>10-formyltetrahydrofolyl-(gamma-L-Glu)(n) + L-glutamate + ATP = 10-formyltetrahydrofolyl-(gamma-L-Glu)(n+1) + ADP + phosphate + H(+)</text>
        <dbReference type="Rhea" id="RHEA:51904"/>
        <dbReference type="Rhea" id="RHEA-COMP:13088"/>
        <dbReference type="Rhea" id="RHEA-COMP:14300"/>
        <dbReference type="ChEBI" id="CHEBI:15378"/>
        <dbReference type="ChEBI" id="CHEBI:29985"/>
        <dbReference type="ChEBI" id="CHEBI:30616"/>
        <dbReference type="ChEBI" id="CHEBI:43474"/>
        <dbReference type="ChEBI" id="CHEBI:134413"/>
        <dbReference type="ChEBI" id="CHEBI:456216"/>
        <dbReference type="EC" id="6.3.2.17"/>
    </reaction>
</comment>
<evidence type="ECO:0000256" key="22">
    <source>
        <dbReference type="PIRNR" id="PIRNR001563"/>
    </source>
</evidence>
<dbReference type="EC" id="6.3.2.17" evidence="7"/>
<dbReference type="SUPFAM" id="SSF53623">
    <property type="entry name" value="MurD-like peptide ligases, catalytic domain"/>
    <property type="match status" value="1"/>
</dbReference>
<evidence type="ECO:0000256" key="6">
    <source>
        <dbReference type="ARBA" id="ARBA00013023"/>
    </source>
</evidence>
<keyword evidence="9 22" id="KW-0436">Ligase</keyword>
<reference evidence="25" key="1">
    <citation type="submission" date="2006-10" db="EMBL/GenBank/DDBJ databases">
        <title>Complete sequence of Solibacter usitatus Ellin6076.</title>
        <authorList>
            <consortium name="US DOE Joint Genome Institute"/>
            <person name="Copeland A."/>
            <person name="Lucas S."/>
            <person name="Lapidus A."/>
            <person name="Barry K."/>
            <person name="Detter J.C."/>
            <person name="Glavina del Rio T."/>
            <person name="Hammon N."/>
            <person name="Israni S."/>
            <person name="Dalin E."/>
            <person name="Tice H."/>
            <person name="Pitluck S."/>
            <person name="Thompson L.S."/>
            <person name="Brettin T."/>
            <person name="Bruce D."/>
            <person name="Han C."/>
            <person name="Tapia R."/>
            <person name="Gilna P."/>
            <person name="Schmutz J."/>
            <person name="Larimer F."/>
            <person name="Land M."/>
            <person name="Hauser L."/>
            <person name="Kyrpides N."/>
            <person name="Mikhailova N."/>
            <person name="Janssen P.H."/>
            <person name="Kuske C.R."/>
            <person name="Richardson P."/>
        </authorList>
    </citation>
    <scope>NUCLEOTIDE SEQUENCE</scope>
    <source>
        <strain evidence="25">Ellin6076</strain>
    </source>
</reference>
<comment type="catalytic activity">
    <reaction evidence="21">
        <text>7,8-dihydropteroate + L-glutamate + ATP = 7,8-dihydrofolate + ADP + phosphate + H(+)</text>
        <dbReference type="Rhea" id="RHEA:23584"/>
        <dbReference type="ChEBI" id="CHEBI:15378"/>
        <dbReference type="ChEBI" id="CHEBI:17839"/>
        <dbReference type="ChEBI" id="CHEBI:29985"/>
        <dbReference type="ChEBI" id="CHEBI:30616"/>
        <dbReference type="ChEBI" id="CHEBI:43474"/>
        <dbReference type="ChEBI" id="CHEBI:57451"/>
        <dbReference type="ChEBI" id="CHEBI:456216"/>
        <dbReference type="EC" id="6.3.2.12"/>
    </reaction>
</comment>
<dbReference type="Pfam" id="PF02875">
    <property type="entry name" value="Mur_ligase_C"/>
    <property type="match status" value="1"/>
</dbReference>
<dbReference type="InParanoid" id="Q01UR3"/>
<dbReference type="AlphaFoldDB" id="Q01UR3"/>
<dbReference type="Gene3D" id="3.40.1190.10">
    <property type="entry name" value="Mur-like, catalytic domain"/>
    <property type="match status" value="1"/>
</dbReference>
<dbReference type="EMBL" id="CP000473">
    <property type="protein sequence ID" value="ABJ86607.1"/>
    <property type="molecule type" value="Genomic_DNA"/>
</dbReference>
<evidence type="ECO:0000256" key="11">
    <source>
        <dbReference type="ARBA" id="ARBA00022741"/>
    </source>
</evidence>
<comment type="pathway">
    <text evidence="3">Cofactor biosynthesis; tetrahydrofolate biosynthesis; 7,8-dihydrofolate from 2-amino-4-hydroxy-6-hydroxymethyl-7,8-dihydropteridine diphosphate and 4-aminobenzoate: step 2/2.</text>
</comment>
<keyword evidence="12 22" id="KW-0067">ATP-binding</keyword>
<evidence type="ECO:0000256" key="10">
    <source>
        <dbReference type="ARBA" id="ARBA00022723"/>
    </source>
</evidence>
<sequence length="422" mass="45296">MNYPDSVQFLYALGNEVKTAKLGLERIARVLEALGNPHRRTRIVHVAGTNGKGSTCAMIESGLRASGRSTGLFTSPHLAEPTERIRINGVPVSAERFSAAFDRVHAAVEQLLAVNAIDLHTTYFETVTAMAFLIFAEEAVDIVVLEVGLGGRLDATNVVLPELCVITPVDFDHEAFLGRSLQEIAGEKAGILKAGVPAVFARQRAEASAVLDQRAAQLSIPIARTVAWPVDDLVLDSRGSRFLLSGERDLHIACPLAGEHQVENAATAAIALTRLGVSDHSIETGIAQTRWPGRLERVSEHPEIILDGAHNPAGARALAAYIERFYAGRRVRLIYGAMRDKAIDEIAGILFPLAHQVILTAPRQARALAPEAIREIADHPDVQVAPDLAQAIALLCDAASNDAVFITGSLFLVAEARALLLV</sequence>
<dbReference type="KEGG" id="sus:Acid_5660"/>
<evidence type="ECO:0000256" key="2">
    <source>
        <dbReference type="ARBA" id="ARBA00002714"/>
    </source>
</evidence>
<dbReference type="Pfam" id="PF08245">
    <property type="entry name" value="Mur_ligase_M"/>
    <property type="match status" value="1"/>
</dbReference>
<evidence type="ECO:0000256" key="5">
    <source>
        <dbReference type="ARBA" id="ARBA00008276"/>
    </source>
</evidence>
<dbReference type="PANTHER" id="PTHR11136:SF0">
    <property type="entry name" value="DIHYDROFOLATE SYNTHETASE-RELATED"/>
    <property type="match status" value="1"/>
</dbReference>
<dbReference type="FunCoup" id="Q01UR3">
    <property type="interactions" value="676"/>
</dbReference>
<dbReference type="InterPro" id="IPR036565">
    <property type="entry name" value="Mur-like_cat_sf"/>
</dbReference>
<evidence type="ECO:0000256" key="8">
    <source>
        <dbReference type="ARBA" id="ARBA00019357"/>
    </source>
</evidence>
<name>Q01UR3_SOLUE</name>
<evidence type="ECO:0000256" key="17">
    <source>
        <dbReference type="ARBA" id="ARBA00032510"/>
    </source>
</evidence>
<keyword evidence="11 22" id="KW-0547">Nucleotide-binding</keyword>
<keyword evidence="10" id="KW-0479">Metal-binding</keyword>
<dbReference type="GO" id="GO:0046656">
    <property type="term" value="P:folic acid biosynthetic process"/>
    <property type="evidence" value="ECO:0007669"/>
    <property type="project" value="UniProtKB-KW"/>
</dbReference>
<dbReference type="InterPro" id="IPR036615">
    <property type="entry name" value="Mur_ligase_C_dom_sf"/>
</dbReference>
<evidence type="ECO:0000256" key="18">
    <source>
        <dbReference type="ARBA" id="ARBA00047493"/>
    </source>
</evidence>
<gene>
    <name evidence="25" type="ordered locus">Acid_5660</name>
</gene>
<dbReference type="PANTHER" id="PTHR11136">
    <property type="entry name" value="FOLYLPOLYGLUTAMATE SYNTHASE-RELATED"/>
    <property type="match status" value="1"/>
</dbReference>
<evidence type="ECO:0000256" key="13">
    <source>
        <dbReference type="ARBA" id="ARBA00022842"/>
    </source>
</evidence>
<evidence type="ECO:0000256" key="1">
    <source>
        <dbReference type="ARBA" id="ARBA00001946"/>
    </source>
</evidence>
<organism evidence="25">
    <name type="scientific">Solibacter usitatus (strain Ellin6076)</name>
    <dbReference type="NCBI Taxonomy" id="234267"/>
    <lineage>
        <taxon>Bacteria</taxon>
        <taxon>Pseudomonadati</taxon>
        <taxon>Acidobacteriota</taxon>
        <taxon>Terriglobia</taxon>
        <taxon>Bryobacterales</taxon>
        <taxon>Solibacteraceae</taxon>
        <taxon>Candidatus Solibacter</taxon>
    </lineage>
</organism>
<evidence type="ECO:0000256" key="20">
    <source>
        <dbReference type="ARBA" id="ARBA00049035"/>
    </source>
</evidence>
<dbReference type="STRING" id="234267.Acid_5660"/>
<feature type="domain" description="Mur ligase central" evidence="24">
    <location>
        <begin position="46"/>
        <end position="271"/>
    </location>
</feature>
<dbReference type="PROSITE" id="PS01012">
    <property type="entry name" value="FOLYLPOLYGLU_SYNT_2"/>
    <property type="match status" value="1"/>
</dbReference>
<dbReference type="GO" id="GO:0005829">
    <property type="term" value="C:cytosol"/>
    <property type="evidence" value="ECO:0007669"/>
    <property type="project" value="TreeGrafter"/>
</dbReference>
<evidence type="ECO:0000256" key="3">
    <source>
        <dbReference type="ARBA" id="ARBA00004799"/>
    </source>
</evidence>
<evidence type="ECO:0000259" key="24">
    <source>
        <dbReference type="Pfam" id="PF08245"/>
    </source>
</evidence>
<keyword evidence="14" id="KW-0289">Folate biosynthesis</keyword>
<dbReference type="NCBIfam" id="TIGR01499">
    <property type="entry name" value="folC"/>
    <property type="match status" value="1"/>
</dbReference>
<dbReference type="SUPFAM" id="SSF53244">
    <property type="entry name" value="MurD-like peptide ligases, peptide-binding domain"/>
    <property type="match status" value="1"/>
</dbReference>
<evidence type="ECO:0000313" key="25">
    <source>
        <dbReference type="EMBL" id="ABJ86607.1"/>
    </source>
</evidence>
<keyword evidence="13" id="KW-0460">Magnesium</keyword>
<evidence type="ECO:0000256" key="7">
    <source>
        <dbReference type="ARBA" id="ARBA00013025"/>
    </source>
</evidence>
<evidence type="ECO:0000256" key="9">
    <source>
        <dbReference type="ARBA" id="ARBA00022598"/>
    </source>
</evidence>
<dbReference type="GO" id="GO:0008841">
    <property type="term" value="F:dihydrofolate synthase activity"/>
    <property type="evidence" value="ECO:0007669"/>
    <property type="project" value="UniProtKB-EC"/>
</dbReference>
<dbReference type="InterPro" id="IPR004101">
    <property type="entry name" value="Mur_ligase_C"/>
</dbReference>
<dbReference type="GO" id="GO:0046872">
    <property type="term" value="F:metal ion binding"/>
    <property type="evidence" value="ECO:0007669"/>
    <property type="project" value="UniProtKB-KW"/>
</dbReference>
<dbReference type="GO" id="GO:0005524">
    <property type="term" value="F:ATP binding"/>
    <property type="evidence" value="ECO:0007669"/>
    <property type="project" value="UniProtKB-KW"/>
</dbReference>
<comment type="cofactor">
    <cofactor evidence="1">
        <name>Mg(2+)</name>
        <dbReference type="ChEBI" id="CHEBI:18420"/>
    </cofactor>
</comment>
<comment type="catalytic activity">
    <reaction evidence="18">
        <text>(6S)-5,6,7,8-tetrahydrofolyl-(gamma-L-Glu)(n) + L-glutamate + ATP = (6S)-5,6,7,8-tetrahydrofolyl-(gamma-L-Glu)(n+1) + ADP + phosphate + H(+)</text>
        <dbReference type="Rhea" id="RHEA:10580"/>
        <dbReference type="Rhea" id="RHEA-COMP:14738"/>
        <dbReference type="Rhea" id="RHEA-COMP:14740"/>
        <dbReference type="ChEBI" id="CHEBI:15378"/>
        <dbReference type="ChEBI" id="CHEBI:29985"/>
        <dbReference type="ChEBI" id="CHEBI:30616"/>
        <dbReference type="ChEBI" id="CHEBI:43474"/>
        <dbReference type="ChEBI" id="CHEBI:141005"/>
        <dbReference type="ChEBI" id="CHEBI:456216"/>
        <dbReference type="EC" id="6.3.2.17"/>
    </reaction>
</comment>
<accession>Q01UR3</accession>
<comment type="pathway">
    <text evidence="4">Cofactor biosynthesis; tetrahydrofolylpolyglutamate biosynthesis.</text>
</comment>
<evidence type="ECO:0000256" key="16">
    <source>
        <dbReference type="ARBA" id="ARBA00030592"/>
    </source>
</evidence>
<evidence type="ECO:0000256" key="19">
    <source>
        <dbReference type="ARBA" id="ARBA00047808"/>
    </source>
</evidence>
<evidence type="ECO:0000259" key="23">
    <source>
        <dbReference type="Pfam" id="PF02875"/>
    </source>
</evidence>